<dbReference type="PIRSF" id="PIRSF019169">
    <property type="entry name" value="PilM"/>
    <property type="match status" value="1"/>
</dbReference>
<dbReference type="Gene3D" id="3.30.1490.300">
    <property type="match status" value="1"/>
</dbReference>
<dbReference type="Proteomes" id="UP000034224">
    <property type="component" value="Unassembled WGS sequence"/>
</dbReference>
<protein>
    <submittedName>
        <fullName evidence="1">Type IV pilus assembly protein PilM</fullName>
    </submittedName>
</protein>
<dbReference type="STRING" id="1618665.UY55_C0001G0117"/>
<accession>A0A0G1W9B4</accession>
<dbReference type="InterPro" id="IPR043129">
    <property type="entry name" value="ATPase_NBD"/>
</dbReference>
<organism evidence="1 2">
    <name type="scientific">Candidatus Jorgensenbacteria bacterium GW2011_GWB1_50_10</name>
    <dbReference type="NCBI Taxonomy" id="1618665"/>
    <lineage>
        <taxon>Bacteria</taxon>
        <taxon>Candidatus Joergenseniibacteriota</taxon>
    </lineage>
</organism>
<dbReference type="NCBIfam" id="TIGR01175">
    <property type="entry name" value="pilM"/>
    <property type="match status" value="1"/>
</dbReference>
<reference evidence="1 2" key="1">
    <citation type="journal article" date="2015" name="Nature">
        <title>rRNA introns, odd ribosomes, and small enigmatic genomes across a large radiation of phyla.</title>
        <authorList>
            <person name="Brown C.T."/>
            <person name="Hug L.A."/>
            <person name="Thomas B.C."/>
            <person name="Sharon I."/>
            <person name="Castelle C.J."/>
            <person name="Singh A."/>
            <person name="Wilkins M.J."/>
            <person name="Williams K.H."/>
            <person name="Banfield J.F."/>
        </authorList>
    </citation>
    <scope>NUCLEOTIDE SEQUENCE [LARGE SCALE GENOMIC DNA]</scope>
</reference>
<dbReference type="PANTHER" id="PTHR32432:SF3">
    <property type="entry name" value="ETHANOLAMINE UTILIZATION PROTEIN EUTJ"/>
    <property type="match status" value="1"/>
</dbReference>
<proteinExistence type="predicted"/>
<evidence type="ECO:0000313" key="1">
    <source>
        <dbReference type="EMBL" id="KKW15363.1"/>
    </source>
</evidence>
<dbReference type="Pfam" id="PF11104">
    <property type="entry name" value="PilM_2"/>
    <property type="match status" value="1"/>
</dbReference>
<dbReference type="InterPro" id="IPR005883">
    <property type="entry name" value="PilM"/>
</dbReference>
<dbReference type="InterPro" id="IPR050696">
    <property type="entry name" value="FtsA/MreB"/>
</dbReference>
<dbReference type="PANTHER" id="PTHR32432">
    <property type="entry name" value="CELL DIVISION PROTEIN FTSA-RELATED"/>
    <property type="match status" value="1"/>
</dbReference>
<gene>
    <name evidence="1" type="ORF">UY55_C0001G0117</name>
</gene>
<name>A0A0G1W9B4_9BACT</name>
<dbReference type="Gene3D" id="3.30.420.40">
    <property type="match status" value="2"/>
</dbReference>
<evidence type="ECO:0000313" key="2">
    <source>
        <dbReference type="Proteomes" id="UP000034224"/>
    </source>
</evidence>
<dbReference type="SUPFAM" id="SSF53067">
    <property type="entry name" value="Actin-like ATPase domain"/>
    <property type="match status" value="2"/>
</dbReference>
<dbReference type="EMBL" id="LCQK01000001">
    <property type="protein sequence ID" value="KKW15363.1"/>
    <property type="molecule type" value="Genomic_DNA"/>
</dbReference>
<dbReference type="CDD" id="cd24049">
    <property type="entry name" value="ASKHA_NBD_PilM"/>
    <property type="match status" value="1"/>
</dbReference>
<dbReference type="AlphaFoldDB" id="A0A0G1W9B4"/>
<comment type="caution">
    <text evidence="1">The sequence shown here is derived from an EMBL/GenBank/DDBJ whole genome shotgun (WGS) entry which is preliminary data.</text>
</comment>
<sequence length="365" mass="40092">MRLGFLDFFRDIANFVKSGSVLGIDIGTVSVKIAEVGKRGERFRLLNYGVLETKRYFERPNEAIQTSSLKLSEAAATELVKTLLRETGTKTRTAVCSIPAFSAFVAPLEMPFLSPAETARTVGFEARQYIPLPVSEVSIDWLKVDEFDSPQGGRSQRLLLIGIPNETIRKYKNIFKNCGLRLVALELETFSLIRALGRFSSPTLVVDIGAESTAIAVAEAGVLKHVSQTDYGGIHLTAALSKSLGVSVKRAEELKRRRGLLATGGESELSTLIVPFLDVIIQEVRYAQDSYERRWAKKVAGLTLVGGGSELLGIEKYLERQMGLPCTSPDVFGDVDYDASAEPLRRNLSRVLPVAVGLAKKYFQN</sequence>